<dbReference type="Gene3D" id="1.10.10.10">
    <property type="entry name" value="Winged helix-like DNA-binding domain superfamily/Winged helix DNA-binding domain"/>
    <property type="match status" value="2"/>
</dbReference>
<evidence type="ECO:0000256" key="2">
    <source>
        <dbReference type="ARBA" id="ARBA00022618"/>
    </source>
</evidence>
<keyword evidence="3" id="KW-0159">Chromosome partition</keyword>
<evidence type="ECO:0000256" key="1">
    <source>
        <dbReference type="ARBA" id="ARBA00022490"/>
    </source>
</evidence>
<protein>
    <submittedName>
        <fullName evidence="5">Segregation and condensation protein B</fullName>
    </submittedName>
</protein>
<dbReference type="Proteomes" id="UP000034022">
    <property type="component" value="Unassembled WGS sequence"/>
</dbReference>
<accession>A0A0G0JS26</accession>
<dbReference type="AlphaFoldDB" id="A0A0G0JS26"/>
<keyword evidence="4" id="KW-0131">Cell cycle</keyword>
<dbReference type="PIRSF" id="PIRSF019345">
    <property type="entry name" value="ScpB"/>
    <property type="match status" value="1"/>
</dbReference>
<evidence type="ECO:0000256" key="3">
    <source>
        <dbReference type="ARBA" id="ARBA00022829"/>
    </source>
</evidence>
<dbReference type="GO" id="GO:0051301">
    <property type="term" value="P:cell division"/>
    <property type="evidence" value="ECO:0007669"/>
    <property type="project" value="UniProtKB-KW"/>
</dbReference>
<dbReference type="InterPro" id="IPR036390">
    <property type="entry name" value="WH_DNA-bd_sf"/>
</dbReference>
<keyword evidence="2" id="KW-0132">Cell division</keyword>
<evidence type="ECO:0000256" key="4">
    <source>
        <dbReference type="ARBA" id="ARBA00023306"/>
    </source>
</evidence>
<dbReference type="NCBIfam" id="TIGR00281">
    <property type="entry name" value="SMC-Scp complex subunit ScpB"/>
    <property type="match status" value="1"/>
</dbReference>
<proteinExistence type="predicted"/>
<dbReference type="GO" id="GO:0051304">
    <property type="term" value="P:chromosome separation"/>
    <property type="evidence" value="ECO:0007669"/>
    <property type="project" value="InterPro"/>
</dbReference>
<evidence type="ECO:0000313" key="5">
    <source>
        <dbReference type="EMBL" id="KKQ69542.1"/>
    </source>
</evidence>
<dbReference type="PANTHER" id="PTHR34298:SF2">
    <property type="entry name" value="SEGREGATION AND CONDENSATION PROTEIN B"/>
    <property type="match status" value="1"/>
</dbReference>
<evidence type="ECO:0000313" key="6">
    <source>
        <dbReference type="Proteomes" id="UP000034022"/>
    </source>
</evidence>
<dbReference type="PANTHER" id="PTHR34298">
    <property type="entry name" value="SEGREGATION AND CONDENSATION PROTEIN B"/>
    <property type="match status" value="1"/>
</dbReference>
<dbReference type="PATRIC" id="fig|1618638.3.peg.1195"/>
<keyword evidence="1" id="KW-0963">Cytoplasm</keyword>
<dbReference type="Pfam" id="PF04079">
    <property type="entry name" value="SMC_ScpB"/>
    <property type="match status" value="1"/>
</dbReference>
<dbReference type="InterPro" id="IPR036388">
    <property type="entry name" value="WH-like_DNA-bd_sf"/>
</dbReference>
<comment type="caution">
    <text evidence="5">The sequence shown here is derived from an EMBL/GenBank/DDBJ whole genome shotgun (WGS) entry which is preliminary data.</text>
</comment>
<reference evidence="5 6" key="1">
    <citation type="journal article" date="2015" name="Nature">
        <title>rRNA introns, odd ribosomes, and small enigmatic genomes across a large radiation of phyla.</title>
        <authorList>
            <person name="Brown C.T."/>
            <person name="Hug L.A."/>
            <person name="Thomas B.C."/>
            <person name="Sharon I."/>
            <person name="Castelle C.J."/>
            <person name="Singh A."/>
            <person name="Wilkins M.J."/>
            <person name="Williams K.H."/>
            <person name="Banfield J.F."/>
        </authorList>
    </citation>
    <scope>NUCLEOTIDE SEQUENCE [LARGE SCALE GENOMIC DNA]</scope>
</reference>
<dbReference type="EMBL" id="LBUU01000013">
    <property type="protein sequence ID" value="KKQ69542.1"/>
    <property type="molecule type" value="Genomic_DNA"/>
</dbReference>
<organism evidence="5 6">
    <name type="scientific">Candidatus Falkowbacteria bacterium GW2011_GWE1_38_31</name>
    <dbReference type="NCBI Taxonomy" id="1618638"/>
    <lineage>
        <taxon>Bacteria</taxon>
        <taxon>Candidatus Falkowiibacteriota</taxon>
    </lineage>
</organism>
<dbReference type="SUPFAM" id="SSF46785">
    <property type="entry name" value="Winged helix' DNA-binding domain"/>
    <property type="match status" value="2"/>
</dbReference>
<gene>
    <name evidence="5" type="ORF">US91_C0013G0010</name>
</gene>
<sequence length="186" mass="21064">MNIKSQIESLLFISAKPMAVRELAGLIKKDEKEISVAGDELVEEYKNNQKGIQIIKNGSKFQMASSPENAQLIQEFIKDETTGELSRPSLETLTIIAYRGPIAKVDLERIRGVNCSLIIRNLLLRGLIEAKNDAVKQETYYTVTFDFIRFLGINDIKELPDFEKLSKDDTIERVLEGEKTQDKADL</sequence>
<name>A0A0G0JS26_9BACT</name>
<dbReference type="InterPro" id="IPR005234">
    <property type="entry name" value="ScpB_csome_segregation"/>
</dbReference>